<feature type="chain" id="PRO_5041711511" evidence="1">
    <location>
        <begin position="18"/>
        <end position="118"/>
    </location>
</feature>
<comment type="caution">
    <text evidence="2">The sequence shown here is derived from an EMBL/GenBank/DDBJ whole genome shotgun (WGS) entry which is preliminary data.</text>
</comment>
<sequence>MVVTFLHICTVIHQCCASFLSAKEAHRTFSYSVNPRKSKITWISINQLSASIGSVGPSNSGAFIHLKRSYNKSSLIKGGSAVPLRVLSELQYSVDSHGELPVPEELLEVQGFPEAELH</sequence>
<organism evidence="2 3">
    <name type="scientific">Ficus carica</name>
    <name type="common">Common fig</name>
    <dbReference type="NCBI Taxonomy" id="3494"/>
    <lineage>
        <taxon>Eukaryota</taxon>
        <taxon>Viridiplantae</taxon>
        <taxon>Streptophyta</taxon>
        <taxon>Embryophyta</taxon>
        <taxon>Tracheophyta</taxon>
        <taxon>Spermatophyta</taxon>
        <taxon>Magnoliopsida</taxon>
        <taxon>eudicotyledons</taxon>
        <taxon>Gunneridae</taxon>
        <taxon>Pentapetalae</taxon>
        <taxon>rosids</taxon>
        <taxon>fabids</taxon>
        <taxon>Rosales</taxon>
        <taxon>Moraceae</taxon>
        <taxon>Ficeae</taxon>
        <taxon>Ficus</taxon>
    </lineage>
</organism>
<evidence type="ECO:0000313" key="2">
    <source>
        <dbReference type="EMBL" id="GMN58706.1"/>
    </source>
</evidence>
<reference evidence="2" key="1">
    <citation type="submission" date="2023-07" db="EMBL/GenBank/DDBJ databases">
        <title>draft genome sequence of fig (Ficus carica).</title>
        <authorList>
            <person name="Takahashi T."/>
            <person name="Nishimura K."/>
        </authorList>
    </citation>
    <scope>NUCLEOTIDE SEQUENCE</scope>
</reference>
<proteinExistence type="predicted"/>
<feature type="signal peptide" evidence="1">
    <location>
        <begin position="1"/>
        <end position="17"/>
    </location>
</feature>
<name>A0AA88DNM9_FICCA</name>
<dbReference type="AlphaFoldDB" id="A0AA88DNM9"/>
<accession>A0AA88DNM9</accession>
<gene>
    <name evidence="2" type="ORF">TIFTF001_027799</name>
</gene>
<keyword evidence="3" id="KW-1185">Reference proteome</keyword>
<dbReference type="EMBL" id="BTGU01000080">
    <property type="protein sequence ID" value="GMN58706.1"/>
    <property type="molecule type" value="Genomic_DNA"/>
</dbReference>
<protein>
    <submittedName>
        <fullName evidence="2">Uncharacterized protein</fullName>
    </submittedName>
</protein>
<dbReference type="Proteomes" id="UP001187192">
    <property type="component" value="Unassembled WGS sequence"/>
</dbReference>
<keyword evidence="1" id="KW-0732">Signal</keyword>
<evidence type="ECO:0000256" key="1">
    <source>
        <dbReference type="SAM" id="SignalP"/>
    </source>
</evidence>
<evidence type="ECO:0000313" key="3">
    <source>
        <dbReference type="Proteomes" id="UP001187192"/>
    </source>
</evidence>